<proteinExistence type="predicted"/>
<gene>
    <name evidence="2" type="ORF">BpHYR1_014381</name>
</gene>
<organism evidence="2 3">
    <name type="scientific">Brachionus plicatilis</name>
    <name type="common">Marine rotifer</name>
    <name type="synonym">Brachionus muelleri</name>
    <dbReference type="NCBI Taxonomy" id="10195"/>
    <lineage>
        <taxon>Eukaryota</taxon>
        <taxon>Metazoa</taxon>
        <taxon>Spiralia</taxon>
        <taxon>Gnathifera</taxon>
        <taxon>Rotifera</taxon>
        <taxon>Eurotatoria</taxon>
        <taxon>Monogononta</taxon>
        <taxon>Pseudotrocha</taxon>
        <taxon>Ploima</taxon>
        <taxon>Brachionidae</taxon>
        <taxon>Brachionus</taxon>
    </lineage>
</organism>
<feature type="chain" id="PRO_5018054056" description="RNA-directed DNA polymerase from mobile element jockey-like" evidence="1">
    <location>
        <begin position="26"/>
        <end position="418"/>
    </location>
</feature>
<evidence type="ECO:0000313" key="3">
    <source>
        <dbReference type="Proteomes" id="UP000276133"/>
    </source>
</evidence>
<dbReference type="EMBL" id="REGN01003146">
    <property type="protein sequence ID" value="RNA24308.1"/>
    <property type="molecule type" value="Genomic_DNA"/>
</dbReference>
<evidence type="ECO:0008006" key="4">
    <source>
        <dbReference type="Google" id="ProtNLM"/>
    </source>
</evidence>
<dbReference type="OrthoDB" id="2318150at2759"/>
<sequence length="418" mass="47699">MKHFEINLILTIAVFVIETPLGLKSSAIPVEEWSKLGTVNELFEIPSGKKTFLTQKIPVVSIQRDEEAVEDAHVEASANSLLGLTEAPNLVCRVIDVDYEKNLYELVCEAGVLVDLFSKNMFDLASNCSLDLEFRTDKQVKGIRQAVNLAQTAAHAKNHKCFAIAYRKYQNLHNIYKKYKNQFGYKKKLSSKLAYFFVNEVSNYYREHGSNIHLPSLDATKAFDKLWIDVMVKYDGHLSYCLLIVLKVLNKVLTEKKVKTTVRNSYAKIWKMGFYPKKSIIETNITVEGNGLPSVNGFEYLGLPVGNNKFVMDFIKEKWKKVERSFYSLLGHGVKPSVSNPSLIVHPSSTVSLSLDMCWITYISLVEFDSRQSMIIKRMIGLKKYAHTTPLNEALRLESRECDLQEEKYIILCSIEYS</sequence>
<reference evidence="2 3" key="1">
    <citation type="journal article" date="2018" name="Sci. Rep.">
        <title>Genomic signatures of local adaptation to the degree of environmental predictability in rotifers.</title>
        <authorList>
            <person name="Franch-Gras L."/>
            <person name="Hahn C."/>
            <person name="Garcia-Roger E.M."/>
            <person name="Carmona M.J."/>
            <person name="Serra M."/>
            <person name="Gomez A."/>
        </authorList>
    </citation>
    <scope>NUCLEOTIDE SEQUENCE [LARGE SCALE GENOMIC DNA]</scope>
    <source>
        <strain evidence="2">HYR1</strain>
    </source>
</reference>
<dbReference type="Proteomes" id="UP000276133">
    <property type="component" value="Unassembled WGS sequence"/>
</dbReference>
<comment type="caution">
    <text evidence="2">The sequence shown here is derived from an EMBL/GenBank/DDBJ whole genome shotgun (WGS) entry which is preliminary data.</text>
</comment>
<feature type="signal peptide" evidence="1">
    <location>
        <begin position="1"/>
        <end position="25"/>
    </location>
</feature>
<dbReference type="AlphaFoldDB" id="A0A3M7RLX1"/>
<evidence type="ECO:0000256" key="1">
    <source>
        <dbReference type="SAM" id="SignalP"/>
    </source>
</evidence>
<protein>
    <recommendedName>
        <fullName evidence="4">RNA-directed DNA polymerase from mobile element jockey-like</fullName>
    </recommendedName>
</protein>
<accession>A0A3M7RLX1</accession>
<name>A0A3M7RLX1_BRAPC</name>
<keyword evidence="1" id="KW-0732">Signal</keyword>
<keyword evidence="3" id="KW-1185">Reference proteome</keyword>
<evidence type="ECO:0000313" key="2">
    <source>
        <dbReference type="EMBL" id="RNA24308.1"/>
    </source>
</evidence>